<evidence type="ECO:0000313" key="2">
    <source>
        <dbReference type="EMBL" id="CAE6753882.1"/>
    </source>
</evidence>
<comment type="caution">
    <text evidence="2">The sequence shown here is derived from an EMBL/GenBank/DDBJ whole genome shotgun (WGS) entry which is preliminary data.</text>
</comment>
<gene>
    <name evidence="2" type="ORF">NSPZN2_30306</name>
</gene>
<reference evidence="2 3" key="1">
    <citation type="submission" date="2021-02" db="EMBL/GenBank/DDBJ databases">
        <authorList>
            <person name="Han P."/>
        </authorList>
    </citation>
    <scope>NUCLEOTIDE SEQUENCE [LARGE SCALE GENOMIC DNA]</scope>
    <source>
        <strain evidence="2">Candidatus Nitrospira sp. ZN2</strain>
    </source>
</reference>
<name>A0ABM8RHZ7_9BACT</name>
<proteinExistence type="predicted"/>
<keyword evidence="3" id="KW-1185">Reference proteome</keyword>
<protein>
    <submittedName>
        <fullName evidence="2">Uncharacterized protein</fullName>
    </submittedName>
</protein>
<feature type="region of interest" description="Disordered" evidence="1">
    <location>
        <begin position="1"/>
        <end position="24"/>
    </location>
</feature>
<organism evidence="2 3">
    <name type="scientific">Nitrospira defluvii</name>
    <dbReference type="NCBI Taxonomy" id="330214"/>
    <lineage>
        <taxon>Bacteria</taxon>
        <taxon>Pseudomonadati</taxon>
        <taxon>Nitrospirota</taxon>
        <taxon>Nitrospiria</taxon>
        <taxon>Nitrospirales</taxon>
        <taxon>Nitrospiraceae</taxon>
        <taxon>Nitrospira</taxon>
    </lineage>
</organism>
<evidence type="ECO:0000313" key="3">
    <source>
        <dbReference type="Proteomes" id="UP000675880"/>
    </source>
</evidence>
<feature type="compositionally biased region" description="Polar residues" evidence="1">
    <location>
        <begin position="12"/>
        <end position="24"/>
    </location>
</feature>
<evidence type="ECO:0000256" key="1">
    <source>
        <dbReference type="SAM" id="MobiDB-lite"/>
    </source>
</evidence>
<sequence>MNGIHEVAGSIPASSTKSSLSGQHSECLRGYPLSISQGVAANRRIHER</sequence>
<dbReference type="EMBL" id="CAJNBJ010000016">
    <property type="protein sequence ID" value="CAE6753882.1"/>
    <property type="molecule type" value="Genomic_DNA"/>
</dbReference>
<dbReference type="Proteomes" id="UP000675880">
    <property type="component" value="Unassembled WGS sequence"/>
</dbReference>
<accession>A0ABM8RHZ7</accession>